<dbReference type="HAMAP" id="MF_00147_B">
    <property type="entry name" value="TIM_B"/>
    <property type="match status" value="1"/>
</dbReference>
<gene>
    <name evidence="9 12" type="primary">tpiA</name>
    <name evidence="12" type="ORF">KZO38_03995</name>
</gene>
<sequence>MKNIIVNLCRLLLAITFIFSGYVKAVDPLGTQYKLQEYLESVSLHSFIPSWLVLVIAVLIAAIEFSLGIFALFAVRRRATSKCLFVIMLIMTFITLAIYFFNPIRDCGCFGDAIKLTNGQTLLKNIILLGCSALLCYRPLRMIRFISKSNQWLLINYTILFILVTSVYSLYKLPLFDFRPYHIGADIKKGMEIPNDAEAPQYETTFILKKGDVQKEFTLNDYPDSSWTFVDSKTKLVKEGYVPPIKDFSISTKRGKDITDSILNNKGYTFLLIAPWLEKADDTNFGEIDRLYEYALDKGYPFYCLTASGANGINSWIELTGAEYPFCHTDGTTLKTIIRSNPGLLLLKDGKVVNKWSHNDFPRDEELKGNLDELAISKPHVASTMTKISKIFLWYLLPLILLSIADRIWAWSRWVKEKEKSNKLYNKLFKKKINMRKKIVAGNWKMNLNLQEGLALAKELNETLTVNKPNCDVVICTPFIHLAMAAQTLNSEVIGLGAENCADKEKGAYTGEVSAEMVKSTGAQYVILGHSERRQYYGETPEILKEKVLLALKNNLKVIFCIGESLEEREANKQNEVVKAELEGSVFNLTAEEFKNVIIAYEPIWAIGTGKTATSDQAEEIHAYIRSVVAEKYGDAVAQETSILYGGSCNAKNAAELFSKVDIDGGLIGGASLKAADFLGVIDGWKK</sequence>
<dbReference type="Proteomes" id="UP000788426">
    <property type="component" value="Unassembled WGS sequence"/>
</dbReference>
<feature type="transmembrane region" description="Helical" evidence="10">
    <location>
        <begin position="122"/>
        <end position="140"/>
    </location>
</feature>
<dbReference type="GO" id="GO:0004807">
    <property type="term" value="F:triose-phosphate isomerase activity"/>
    <property type="evidence" value="ECO:0007669"/>
    <property type="project" value="UniProtKB-EC"/>
</dbReference>
<accession>A0ABS6YDW4</accession>
<keyword evidence="6 10" id="KW-1133">Transmembrane helix</keyword>
<evidence type="ECO:0000256" key="1">
    <source>
        <dbReference type="ARBA" id="ARBA00004141"/>
    </source>
</evidence>
<keyword evidence="3 9" id="KW-0312">Gluconeogenesis</keyword>
<dbReference type="InterPro" id="IPR009908">
    <property type="entry name" value="Methylamine_util_MauE"/>
</dbReference>
<dbReference type="NCBIfam" id="NF045576">
    <property type="entry name" value="BT_3928_fam"/>
    <property type="match status" value="1"/>
</dbReference>
<comment type="pathway">
    <text evidence="9">Carbohydrate degradation; glycolysis; D-glyceraldehyde 3-phosphate from glycerone phosphate: step 1/1.</text>
</comment>
<dbReference type="Pfam" id="PF00121">
    <property type="entry name" value="TIM"/>
    <property type="match status" value="1"/>
</dbReference>
<dbReference type="InterPro" id="IPR022896">
    <property type="entry name" value="TrioseP_Isoase_bac/euk"/>
</dbReference>
<keyword evidence="9 12" id="KW-0413">Isomerase</keyword>
<evidence type="ECO:0000256" key="2">
    <source>
        <dbReference type="ARBA" id="ARBA00007422"/>
    </source>
</evidence>
<evidence type="ECO:0000256" key="7">
    <source>
        <dbReference type="ARBA" id="ARBA00023136"/>
    </source>
</evidence>
<feature type="transmembrane region" description="Helical" evidence="10">
    <location>
        <begin position="152"/>
        <end position="171"/>
    </location>
</feature>
<feature type="binding site" evidence="9">
    <location>
        <begin position="443"/>
        <end position="445"/>
    </location>
    <ligand>
        <name>substrate</name>
    </ligand>
</feature>
<dbReference type="EC" id="5.3.1.1" evidence="9"/>
<evidence type="ECO:0000259" key="11">
    <source>
        <dbReference type="Pfam" id="PF07291"/>
    </source>
</evidence>
<dbReference type="PANTHER" id="PTHR21139">
    <property type="entry name" value="TRIOSEPHOSPHATE ISOMERASE"/>
    <property type="match status" value="1"/>
</dbReference>
<dbReference type="EMBL" id="JAHXCT010000002">
    <property type="protein sequence ID" value="MBW4768919.1"/>
    <property type="molecule type" value="Genomic_DNA"/>
</dbReference>
<comment type="pathway">
    <text evidence="9">Carbohydrate biosynthesis; gluconeogenesis.</text>
</comment>
<evidence type="ECO:0000256" key="10">
    <source>
        <dbReference type="SAM" id="Phobius"/>
    </source>
</evidence>
<keyword evidence="5 10" id="KW-0812">Transmembrane</keyword>
<reference evidence="12 13" key="1">
    <citation type="submission" date="2021-07" db="EMBL/GenBank/DDBJ databases">
        <title>Genomic diversity and antimicrobial resistance of Prevotella spp. isolated from chronic lung disease airways.</title>
        <authorList>
            <person name="Webb K.A."/>
            <person name="Olagoke O.S."/>
            <person name="Baird T."/>
            <person name="Neill J."/>
            <person name="Pham A."/>
            <person name="Wells T.J."/>
            <person name="Ramsay K.A."/>
            <person name="Bell S.C."/>
            <person name="Sarovich D.S."/>
            <person name="Price E.P."/>
        </authorList>
    </citation>
    <scope>NUCLEOTIDE SEQUENCE [LARGE SCALE GENOMIC DNA]</scope>
    <source>
        <strain evidence="12 13">SCHI0011.S.12</strain>
    </source>
</reference>
<feature type="transmembrane region" description="Helical" evidence="10">
    <location>
        <begin position="84"/>
        <end position="102"/>
    </location>
</feature>
<feature type="binding site" evidence="9">
    <location>
        <position position="608"/>
    </location>
    <ligand>
        <name>substrate</name>
    </ligand>
</feature>
<evidence type="ECO:0000256" key="3">
    <source>
        <dbReference type="ARBA" id="ARBA00022432"/>
    </source>
</evidence>
<comment type="caution">
    <text evidence="12">The sequence shown here is derived from an EMBL/GenBank/DDBJ whole genome shotgun (WGS) entry which is preliminary data.</text>
</comment>
<feature type="domain" description="Methylamine utilisation protein MauE" evidence="11">
    <location>
        <begin position="3"/>
        <end position="137"/>
    </location>
</feature>
<evidence type="ECO:0000313" key="13">
    <source>
        <dbReference type="Proteomes" id="UP000788426"/>
    </source>
</evidence>
<dbReference type="Pfam" id="PF07291">
    <property type="entry name" value="MauE"/>
    <property type="match status" value="1"/>
</dbReference>
<organism evidence="12 13">
    <name type="scientific">Hoylesella nanceiensis</name>
    <dbReference type="NCBI Taxonomy" id="425941"/>
    <lineage>
        <taxon>Bacteria</taxon>
        <taxon>Pseudomonadati</taxon>
        <taxon>Bacteroidota</taxon>
        <taxon>Bacteroidia</taxon>
        <taxon>Bacteroidales</taxon>
        <taxon>Prevotellaceae</taxon>
        <taxon>Hoylesella</taxon>
    </lineage>
</organism>
<dbReference type="PANTHER" id="PTHR21139:SF42">
    <property type="entry name" value="TRIOSEPHOSPHATE ISOMERASE"/>
    <property type="match status" value="1"/>
</dbReference>
<feature type="binding site" evidence="9">
    <location>
        <position position="648"/>
    </location>
    <ligand>
        <name>substrate</name>
    </ligand>
</feature>
<dbReference type="CDD" id="cd00311">
    <property type="entry name" value="TIM"/>
    <property type="match status" value="1"/>
</dbReference>
<evidence type="ECO:0000313" key="12">
    <source>
        <dbReference type="EMBL" id="MBW4768919.1"/>
    </source>
</evidence>
<comment type="subunit">
    <text evidence="9">Homodimer.</text>
</comment>
<dbReference type="PROSITE" id="PS51440">
    <property type="entry name" value="TIM_2"/>
    <property type="match status" value="1"/>
</dbReference>
<comment type="function">
    <text evidence="9">Involved in the gluconeogenesis. Catalyzes stereospecifically the conversion of dihydroxyacetone phosphate (DHAP) to D-glyceraldehyde-3-phosphate (G3P).</text>
</comment>
<evidence type="ECO:0000256" key="9">
    <source>
        <dbReference type="HAMAP-Rule" id="MF_00147"/>
    </source>
</evidence>
<keyword evidence="7 10" id="KW-0472">Membrane</keyword>
<feature type="active site" description="Proton acceptor" evidence="9">
    <location>
        <position position="602"/>
    </location>
</feature>
<dbReference type="NCBIfam" id="TIGR00419">
    <property type="entry name" value="tim"/>
    <property type="match status" value="1"/>
</dbReference>
<dbReference type="InterPro" id="IPR020861">
    <property type="entry name" value="Triosephosphate_isomerase_AS"/>
</dbReference>
<evidence type="ECO:0000256" key="4">
    <source>
        <dbReference type="ARBA" id="ARBA00022490"/>
    </source>
</evidence>
<proteinExistence type="inferred from homology"/>
<keyword evidence="13" id="KW-1185">Reference proteome</keyword>
<keyword evidence="8 9" id="KW-0324">Glycolysis</keyword>
<dbReference type="PROSITE" id="PS00171">
    <property type="entry name" value="TIM_1"/>
    <property type="match status" value="1"/>
</dbReference>
<keyword evidence="4 9" id="KW-0963">Cytoplasm</keyword>
<comment type="catalytic activity">
    <reaction evidence="9">
        <text>D-glyceraldehyde 3-phosphate = dihydroxyacetone phosphate</text>
        <dbReference type="Rhea" id="RHEA:18585"/>
        <dbReference type="ChEBI" id="CHEBI:57642"/>
        <dbReference type="ChEBI" id="CHEBI:59776"/>
        <dbReference type="EC" id="5.3.1.1"/>
    </reaction>
</comment>
<evidence type="ECO:0000256" key="5">
    <source>
        <dbReference type="ARBA" id="ARBA00022692"/>
    </source>
</evidence>
<comment type="similarity">
    <text evidence="2 9">Belongs to the triosephosphate isomerase family.</text>
</comment>
<evidence type="ECO:0000256" key="6">
    <source>
        <dbReference type="ARBA" id="ARBA00022989"/>
    </source>
</evidence>
<feature type="binding site" evidence="9">
    <location>
        <begin position="669"/>
        <end position="670"/>
    </location>
    <ligand>
        <name>substrate</name>
    </ligand>
</feature>
<dbReference type="InterPro" id="IPR000652">
    <property type="entry name" value="Triosephosphate_isomerase"/>
</dbReference>
<feature type="active site" description="Electrophile" evidence="9">
    <location>
        <position position="530"/>
    </location>
</feature>
<protein>
    <recommendedName>
        <fullName evidence="9">Triosephosphate isomerase</fullName>
        <shortName evidence="9">TIM</shortName>
        <shortName evidence="9">TPI</shortName>
        <ecNumber evidence="9">5.3.1.1</ecNumber>
    </recommendedName>
    <alternativeName>
        <fullName evidence="9">Triose-phosphate isomerase</fullName>
    </alternativeName>
</protein>
<comment type="subcellular location">
    <subcellularLocation>
        <location evidence="9">Cytoplasm</location>
    </subcellularLocation>
    <subcellularLocation>
        <location evidence="1">Membrane</location>
        <topology evidence="1">Multi-pass membrane protein</topology>
    </subcellularLocation>
</comment>
<evidence type="ECO:0000256" key="8">
    <source>
        <dbReference type="ARBA" id="ARBA00023152"/>
    </source>
</evidence>
<feature type="transmembrane region" description="Helical" evidence="10">
    <location>
        <begin position="49"/>
        <end position="72"/>
    </location>
</feature>
<name>A0ABS6YDW4_9BACT</name>